<dbReference type="EMBL" id="KQ474083">
    <property type="protein sequence ID" value="KPV73423.1"/>
    <property type="molecule type" value="Genomic_DNA"/>
</dbReference>
<dbReference type="InterPro" id="IPR027443">
    <property type="entry name" value="IPNS-like_sf"/>
</dbReference>
<dbReference type="PANTHER" id="PTHR30613">
    <property type="entry name" value="UNCHARACTERIZED PROTEIN YBIU-RELATED"/>
    <property type="match status" value="1"/>
</dbReference>
<dbReference type="Gene3D" id="2.60.120.330">
    <property type="entry name" value="B-lactam Antibiotic, Isopenicillin N Synthase, Chain"/>
    <property type="match status" value="1"/>
</dbReference>
<dbReference type="OrthoDB" id="8249012at2759"/>
<dbReference type="STRING" id="578459.A0A0P9F1E6"/>
<dbReference type="InterPro" id="IPR010856">
    <property type="entry name" value="Gig2-like"/>
</dbReference>
<dbReference type="OMA" id="ISEKWHP"/>
<evidence type="ECO:0008006" key="4">
    <source>
        <dbReference type="Google" id="ProtNLM"/>
    </source>
</evidence>
<reference evidence="2 3" key="1">
    <citation type="journal article" date="2015" name="Front. Microbiol.">
        <title>Genome sequence of the plant growth promoting endophytic yeast Rhodotorula graminis WP1.</title>
        <authorList>
            <person name="Firrincieli A."/>
            <person name="Otillar R."/>
            <person name="Salamov A."/>
            <person name="Schmutz J."/>
            <person name="Khan Z."/>
            <person name="Redman R.S."/>
            <person name="Fleck N.D."/>
            <person name="Lindquist E."/>
            <person name="Grigoriev I.V."/>
            <person name="Doty S.L."/>
        </authorList>
    </citation>
    <scope>NUCLEOTIDE SEQUENCE [LARGE SCALE GENOMIC DNA]</scope>
    <source>
        <strain evidence="2 3">WP1</strain>
    </source>
</reference>
<sequence>MVVATRLARSLSLASATRPTPAAGPFSASRLSFSTTRSPCAPTPDGDNQEGSIADVFSSLGGDAFVPLEPRFASLKQSLWHDGLIESWRSVLSALEERTAEIVERGNKVIPQVSYRDIRDGVPPALAEEIKRVGTVVVHDAVELGEAERWKRELEAYIKRNRDLAKGFPADDPQVWELYNSVQQTQARTHPGVLGTQKALLSLFHTSSPDSPVSVNTPISYYDRLRIRFPGDAIFALGEHIDGGSLERWEDPGFRSCWREILAGGPEPHERHDPWDLSPRLDAKTSLYPSSGQCSVFRMFQGWTALSNTAPGEGTLRVFPDVSLATAYLVLRPLFRPRRGREGKLGFDDWEVDVESTDFPGSVKGKGQELSDKTHPHLRLPETMTSVPRVKPGSSVWWHCDVIHSVESQHLGAEDSSVFYIPAVPLTVPNAHYLAAQRARFAAGTPAPDFPGGEGERRFEGRATVRDTHEGSGSAGRRAIGAERFVVEEGETPGGRRVVEEANRILGFS</sequence>
<dbReference type="SUPFAM" id="SSF51197">
    <property type="entry name" value="Clavaminate synthase-like"/>
    <property type="match status" value="1"/>
</dbReference>
<accession>A0A0P9F1E6</accession>
<name>A0A0P9F1E6_RHOGW</name>
<dbReference type="RefSeq" id="XP_018269472.1">
    <property type="nucleotide sequence ID" value="XM_018413541.1"/>
</dbReference>
<dbReference type="Pfam" id="PF07350">
    <property type="entry name" value="Gig2-like"/>
    <property type="match status" value="1"/>
</dbReference>
<organism evidence="2 3">
    <name type="scientific">Rhodotorula graminis (strain WP1)</name>
    <dbReference type="NCBI Taxonomy" id="578459"/>
    <lineage>
        <taxon>Eukaryota</taxon>
        <taxon>Fungi</taxon>
        <taxon>Dikarya</taxon>
        <taxon>Basidiomycota</taxon>
        <taxon>Pucciniomycotina</taxon>
        <taxon>Microbotryomycetes</taxon>
        <taxon>Sporidiobolales</taxon>
        <taxon>Sporidiobolaceae</taxon>
        <taxon>Rhodotorula</taxon>
    </lineage>
</organism>
<protein>
    <recommendedName>
        <fullName evidence="4">DUF1479-domain-containing protein</fullName>
    </recommendedName>
</protein>
<evidence type="ECO:0000256" key="1">
    <source>
        <dbReference type="SAM" id="MobiDB-lite"/>
    </source>
</evidence>
<keyword evidence="3" id="KW-1185">Reference proteome</keyword>
<dbReference type="AlphaFoldDB" id="A0A0P9F1E6"/>
<feature type="region of interest" description="Disordered" evidence="1">
    <location>
        <begin position="17"/>
        <end position="48"/>
    </location>
</feature>
<evidence type="ECO:0000313" key="3">
    <source>
        <dbReference type="Proteomes" id="UP000053890"/>
    </source>
</evidence>
<feature type="region of interest" description="Disordered" evidence="1">
    <location>
        <begin position="445"/>
        <end position="476"/>
    </location>
</feature>
<dbReference type="PANTHER" id="PTHR30613:SF1">
    <property type="entry name" value="DUF1479 DOMAIN PROTEIN (AFU_ORTHOLOGUE AFUA_5G09280)"/>
    <property type="match status" value="1"/>
</dbReference>
<dbReference type="Proteomes" id="UP000053890">
    <property type="component" value="Unassembled WGS sequence"/>
</dbReference>
<feature type="compositionally biased region" description="Polar residues" evidence="1">
    <location>
        <begin position="29"/>
        <end position="38"/>
    </location>
</feature>
<feature type="compositionally biased region" description="Basic and acidic residues" evidence="1">
    <location>
        <begin position="454"/>
        <end position="470"/>
    </location>
</feature>
<evidence type="ECO:0000313" key="2">
    <source>
        <dbReference type="EMBL" id="KPV73423.1"/>
    </source>
</evidence>
<gene>
    <name evidence="2" type="ORF">RHOBADRAFT_38595</name>
</gene>
<proteinExistence type="predicted"/>
<dbReference type="GeneID" id="28973990"/>